<dbReference type="Proteomes" id="UP001341840">
    <property type="component" value="Unassembled WGS sequence"/>
</dbReference>
<feature type="non-terminal residue" evidence="2">
    <location>
        <position position="234"/>
    </location>
</feature>
<dbReference type="PANTHER" id="PTHR24121">
    <property type="entry name" value="NO MECHANORECEPTOR POTENTIAL C, ISOFORM D-RELATED"/>
    <property type="match status" value="1"/>
</dbReference>
<dbReference type="Pfam" id="PF12796">
    <property type="entry name" value="Ank_2"/>
    <property type="match status" value="1"/>
</dbReference>
<sequence length="234" mass="26184">MEINNTDIESVTCNDTRKLEENTKQLFQICMEGRWDEVVEIYNKDKRAHTAKITRGGDSALHVAVTDGQEDGVSELVEVIAKEESKEEALRMQNKRKNTALHLAASMGTNNMVRVIAASDPWLVSVRNVDGETPLFLAATYGRKEAFMILHFVSHKPGTPIDYSNCTRNDGDTILHSSIASDNFELAYQIIQFYGDLVNRVNERGVTPLHLLATKTSAFKSGGRLGRIETIIYH</sequence>
<proteinExistence type="predicted"/>
<dbReference type="EMBL" id="JASCZI010060650">
    <property type="protein sequence ID" value="MED6134976.1"/>
    <property type="molecule type" value="Genomic_DNA"/>
</dbReference>
<organism evidence="2 3">
    <name type="scientific">Stylosanthes scabra</name>
    <dbReference type="NCBI Taxonomy" id="79078"/>
    <lineage>
        <taxon>Eukaryota</taxon>
        <taxon>Viridiplantae</taxon>
        <taxon>Streptophyta</taxon>
        <taxon>Embryophyta</taxon>
        <taxon>Tracheophyta</taxon>
        <taxon>Spermatophyta</taxon>
        <taxon>Magnoliopsida</taxon>
        <taxon>eudicotyledons</taxon>
        <taxon>Gunneridae</taxon>
        <taxon>Pentapetalae</taxon>
        <taxon>rosids</taxon>
        <taxon>fabids</taxon>
        <taxon>Fabales</taxon>
        <taxon>Fabaceae</taxon>
        <taxon>Papilionoideae</taxon>
        <taxon>50 kb inversion clade</taxon>
        <taxon>dalbergioids sensu lato</taxon>
        <taxon>Dalbergieae</taxon>
        <taxon>Pterocarpus clade</taxon>
        <taxon>Stylosanthes</taxon>
    </lineage>
</organism>
<dbReference type="InterPro" id="IPR036770">
    <property type="entry name" value="Ankyrin_rpt-contain_sf"/>
</dbReference>
<dbReference type="SUPFAM" id="SSF48403">
    <property type="entry name" value="Ankyrin repeat"/>
    <property type="match status" value="1"/>
</dbReference>
<evidence type="ECO:0000313" key="2">
    <source>
        <dbReference type="EMBL" id="MED6134976.1"/>
    </source>
</evidence>
<dbReference type="Gene3D" id="1.25.40.20">
    <property type="entry name" value="Ankyrin repeat-containing domain"/>
    <property type="match status" value="2"/>
</dbReference>
<comment type="subcellular location">
    <subcellularLocation>
        <location evidence="1">Cell membrane</location>
        <topology evidence="1">Peripheral membrane protein</topology>
        <orientation evidence="1">Cytoplasmic side</orientation>
    </subcellularLocation>
</comment>
<protein>
    <submittedName>
        <fullName evidence="2">Uncharacterized protein</fullName>
    </submittedName>
</protein>
<keyword evidence="3" id="KW-1185">Reference proteome</keyword>
<dbReference type="PANTHER" id="PTHR24121:SF15">
    <property type="entry name" value="ANKYRIN REPEAT PROTEIN"/>
    <property type="match status" value="1"/>
</dbReference>
<name>A0ABU6SEZ1_9FABA</name>
<dbReference type="InterPro" id="IPR002110">
    <property type="entry name" value="Ankyrin_rpt"/>
</dbReference>
<evidence type="ECO:0000313" key="3">
    <source>
        <dbReference type="Proteomes" id="UP001341840"/>
    </source>
</evidence>
<accession>A0ABU6SEZ1</accession>
<comment type="caution">
    <text evidence="2">The sequence shown here is derived from an EMBL/GenBank/DDBJ whole genome shotgun (WGS) entry which is preliminary data.</text>
</comment>
<dbReference type="SMART" id="SM00248">
    <property type="entry name" value="ANK"/>
    <property type="match status" value="4"/>
</dbReference>
<evidence type="ECO:0000256" key="1">
    <source>
        <dbReference type="ARBA" id="ARBA00004413"/>
    </source>
</evidence>
<gene>
    <name evidence="2" type="ORF">PIB30_041948</name>
</gene>
<reference evidence="2 3" key="1">
    <citation type="journal article" date="2023" name="Plants (Basel)">
        <title>Bridging the Gap: Combining Genomics and Transcriptomics Approaches to Understand Stylosanthes scabra, an Orphan Legume from the Brazilian Caatinga.</title>
        <authorList>
            <person name="Ferreira-Neto J.R.C."/>
            <person name="da Silva M.D."/>
            <person name="Binneck E."/>
            <person name="de Melo N.F."/>
            <person name="da Silva R.H."/>
            <person name="de Melo A.L.T.M."/>
            <person name="Pandolfi V."/>
            <person name="Bustamante F.O."/>
            <person name="Brasileiro-Vidal A.C."/>
            <person name="Benko-Iseppon A.M."/>
        </authorList>
    </citation>
    <scope>NUCLEOTIDE SEQUENCE [LARGE SCALE GENOMIC DNA]</scope>
    <source>
        <tissue evidence="2">Leaves</tissue>
    </source>
</reference>